<evidence type="ECO:0000259" key="8">
    <source>
        <dbReference type="Pfam" id="PF02838"/>
    </source>
</evidence>
<evidence type="ECO:0000256" key="5">
    <source>
        <dbReference type="ARBA" id="ARBA00023295"/>
    </source>
</evidence>
<dbReference type="Gene3D" id="3.20.20.80">
    <property type="entry name" value="Glycosidases"/>
    <property type="match status" value="1"/>
</dbReference>
<evidence type="ECO:0000256" key="2">
    <source>
        <dbReference type="ARBA" id="ARBA00006285"/>
    </source>
</evidence>
<dbReference type="Pfam" id="PF02838">
    <property type="entry name" value="Glyco_hydro_20b"/>
    <property type="match status" value="1"/>
</dbReference>
<proteinExistence type="inferred from homology"/>
<comment type="similarity">
    <text evidence="2">Belongs to the glycosyl hydrolase 20 family.</text>
</comment>
<dbReference type="SUPFAM" id="SSF55545">
    <property type="entry name" value="beta-N-acetylhexosaminidase-like domain"/>
    <property type="match status" value="1"/>
</dbReference>
<evidence type="ECO:0000256" key="4">
    <source>
        <dbReference type="ARBA" id="ARBA00022801"/>
    </source>
</evidence>
<protein>
    <recommendedName>
        <fullName evidence="3">beta-N-acetylhexosaminidase</fullName>
        <ecNumber evidence="3">3.2.1.52</ecNumber>
    </recommendedName>
</protein>
<dbReference type="SUPFAM" id="SSF51445">
    <property type="entry name" value="(Trans)glycosidases"/>
    <property type="match status" value="1"/>
</dbReference>
<dbReference type="GO" id="GO:0004563">
    <property type="term" value="F:beta-N-acetylhexosaminidase activity"/>
    <property type="evidence" value="ECO:0007669"/>
    <property type="project" value="UniProtKB-EC"/>
</dbReference>
<sequence length="575" mass="62940">MNRKKHVYAAKEAATMSHDDARKRAAHLVPQPDSVLLGAGVLQLPAELLVRLDVPSEELAAVLRAIALLPVTSKVVTEPAVLQVLLRAGATPPEGYVLDVTEAGVTITAADRSGVVHAVQTLRQLLPDAAYRQAAPSDVQWVAPVVRVEDSPRFRWRGMLLDVARHFLPKREVLRHLDLMSAHKLNTLHLHLSDDQGWRVESLRFPRLHEVGSWRATSQVSHYSDEAVHDGTPHGGYYTRDDLAEIVTYAADRAITVVPEIGVPGHTGALLAAYPEFGSPAVPDRAVHTDWGVHDALLAPSERSLEFLRLLFDELLPLFPSPYVHVGGDESVLRAWDDDPVVRAFADERRLSGSAEIFAALMAEVRQMLAEHGKTPVTWDDSFAAQGTAADAESTTTLVMAWRGAEVARRAAAAGHDVVLSPVMPTYFDYFQEAHPDEPLAIGGPVTLGDVTSWEPVPQDWSEAESVRVQGIQCQMWTEFVEDPRLVDYLLYPRTCAFAEIAWGSGTQDLHRRLPRHLDRLAAAGVEFRPLTGPAPWQRGGTGRRAHRAGVPMAERLANYADAAATGTVADSPDV</sequence>
<feature type="domain" description="Beta-hexosaminidase bacterial type N-terminal" evidence="8">
    <location>
        <begin position="27"/>
        <end position="131"/>
    </location>
</feature>
<dbReference type="OrthoDB" id="9763537at2"/>
<dbReference type="InterPro" id="IPR015883">
    <property type="entry name" value="Glyco_hydro_20_cat"/>
</dbReference>
<dbReference type="GO" id="GO:0005975">
    <property type="term" value="P:carbohydrate metabolic process"/>
    <property type="evidence" value="ECO:0007669"/>
    <property type="project" value="InterPro"/>
</dbReference>
<evidence type="ECO:0000259" key="7">
    <source>
        <dbReference type="Pfam" id="PF00728"/>
    </source>
</evidence>
<evidence type="ECO:0000256" key="6">
    <source>
        <dbReference type="PIRSR" id="PIRSR625705-1"/>
    </source>
</evidence>
<dbReference type="PANTHER" id="PTHR22600">
    <property type="entry name" value="BETA-HEXOSAMINIDASE"/>
    <property type="match status" value="1"/>
</dbReference>
<accession>A0A229R869</accession>
<dbReference type="InterPro" id="IPR017853">
    <property type="entry name" value="GH"/>
</dbReference>
<keyword evidence="10" id="KW-1185">Reference proteome</keyword>
<dbReference type="EC" id="3.2.1.52" evidence="3"/>
<evidence type="ECO:0000256" key="3">
    <source>
        <dbReference type="ARBA" id="ARBA00012663"/>
    </source>
</evidence>
<dbReference type="PANTHER" id="PTHR22600:SF57">
    <property type="entry name" value="BETA-N-ACETYLHEXOSAMINIDASE"/>
    <property type="match status" value="1"/>
</dbReference>
<gene>
    <name evidence="9" type="ORF">CFP75_41125</name>
</gene>
<dbReference type="InterPro" id="IPR025705">
    <property type="entry name" value="Beta_hexosaminidase_sua/sub"/>
</dbReference>
<comment type="caution">
    <text evidence="9">The sequence shown here is derived from an EMBL/GenBank/DDBJ whole genome shotgun (WGS) entry which is preliminary data.</text>
</comment>
<dbReference type="GO" id="GO:0016020">
    <property type="term" value="C:membrane"/>
    <property type="evidence" value="ECO:0007669"/>
    <property type="project" value="TreeGrafter"/>
</dbReference>
<dbReference type="InterPro" id="IPR029018">
    <property type="entry name" value="Hex-like_dom2"/>
</dbReference>
<dbReference type="PRINTS" id="PR00738">
    <property type="entry name" value="GLHYDRLASE20"/>
</dbReference>
<evidence type="ECO:0000256" key="1">
    <source>
        <dbReference type="ARBA" id="ARBA00001231"/>
    </source>
</evidence>
<dbReference type="AlphaFoldDB" id="A0A229R869"/>
<feature type="domain" description="Glycoside hydrolase family 20 catalytic" evidence="7">
    <location>
        <begin position="154"/>
        <end position="504"/>
    </location>
</feature>
<reference evidence="9 10" key="1">
    <citation type="submission" date="2017-07" db="EMBL/GenBank/DDBJ databases">
        <title>Amycolatopsis alba DSM 44262 Genome sequencing and assembly.</title>
        <authorList>
            <person name="Kaur N."/>
            <person name="Mayilraj S."/>
        </authorList>
    </citation>
    <scope>NUCLEOTIDE SEQUENCE [LARGE SCALE GENOMIC DNA]</scope>
    <source>
        <strain evidence="9 10">DSM 44262</strain>
    </source>
</reference>
<dbReference type="GO" id="GO:0030203">
    <property type="term" value="P:glycosaminoglycan metabolic process"/>
    <property type="evidence" value="ECO:0007669"/>
    <property type="project" value="TreeGrafter"/>
</dbReference>
<dbReference type="EMBL" id="NMQU01000173">
    <property type="protein sequence ID" value="OXM42863.1"/>
    <property type="molecule type" value="Genomic_DNA"/>
</dbReference>
<name>A0A229R869_AMYAL</name>
<evidence type="ECO:0000313" key="9">
    <source>
        <dbReference type="EMBL" id="OXM42863.1"/>
    </source>
</evidence>
<dbReference type="Proteomes" id="UP000215563">
    <property type="component" value="Unassembled WGS sequence"/>
</dbReference>
<feature type="active site" description="Proton donor" evidence="6">
    <location>
        <position position="330"/>
    </location>
</feature>
<keyword evidence="4" id="KW-0378">Hydrolase</keyword>
<dbReference type="CDD" id="cd06563">
    <property type="entry name" value="GH20_chitobiase-like"/>
    <property type="match status" value="1"/>
</dbReference>
<dbReference type="Pfam" id="PF00728">
    <property type="entry name" value="Glyco_hydro_20"/>
    <property type="match status" value="1"/>
</dbReference>
<keyword evidence="5" id="KW-0326">Glycosidase</keyword>
<dbReference type="Gene3D" id="3.30.379.10">
    <property type="entry name" value="Chitobiase/beta-hexosaminidase domain 2-like"/>
    <property type="match status" value="1"/>
</dbReference>
<comment type="catalytic activity">
    <reaction evidence="1">
        <text>Hydrolysis of terminal non-reducing N-acetyl-D-hexosamine residues in N-acetyl-beta-D-hexosaminides.</text>
        <dbReference type="EC" id="3.2.1.52"/>
    </reaction>
</comment>
<dbReference type="InterPro" id="IPR015882">
    <property type="entry name" value="HEX_bac_N"/>
</dbReference>
<organism evidence="9 10">
    <name type="scientific">Amycolatopsis alba DSM 44262</name>
    <dbReference type="NCBI Taxonomy" id="1125972"/>
    <lineage>
        <taxon>Bacteria</taxon>
        <taxon>Bacillati</taxon>
        <taxon>Actinomycetota</taxon>
        <taxon>Actinomycetes</taxon>
        <taxon>Pseudonocardiales</taxon>
        <taxon>Pseudonocardiaceae</taxon>
        <taxon>Amycolatopsis</taxon>
    </lineage>
</organism>
<evidence type="ECO:0000313" key="10">
    <source>
        <dbReference type="Proteomes" id="UP000215563"/>
    </source>
</evidence>